<dbReference type="Proteomes" id="UP000791440">
    <property type="component" value="Unassembled WGS sequence"/>
</dbReference>
<feature type="binding site" evidence="1">
    <location>
        <position position="16"/>
    </location>
    <ligand>
        <name>Zn(2+)</name>
        <dbReference type="ChEBI" id="CHEBI:29105"/>
    </ligand>
</feature>
<feature type="binding site" evidence="1">
    <location>
        <position position="19"/>
    </location>
    <ligand>
        <name>Zn(2+)</name>
        <dbReference type="ChEBI" id="CHEBI:29105"/>
    </ligand>
</feature>
<organism evidence="3 4">
    <name type="scientific">Manduca sexta</name>
    <name type="common">Tobacco hawkmoth</name>
    <name type="synonym">Tobacco hornworm</name>
    <dbReference type="NCBI Taxonomy" id="7130"/>
    <lineage>
        <taxon>Eukaryota</taxon>
        <taxon>Metazoa</taxon>
        <taxon>Ecdysozoa</taxon>
        <taxon>Arthropoda</taxon>
        <taxon>Hexapoda</taxon>
        <taxon>Insecta</taxon>
        <taxon>Pterygota</taxon>
        <taxon>Neoptera</taxon>
        <taxon>Endopterygota</taxon>
        <taxon>Lepidoptera</taxon>
        <taxon>Glossata</taxon>
        <taxon>Ditrysia</taxon>
        <taxon>Bombycoidea</taxon>
        <taxon>Sphingidae</taxon>
        <taxon>Sphinginae</taxon>
        <taxon>Sphingini</taxon>
        <taxon>Manduca</taxon>
    </lineage>
</organism>
<evidence type="ECO:0000313" key="4">
    <source>
        <dbReference type="Proteomes" id="UP000791440"/>
    </source>
</evidence>
<keyword evidence="4" id="KW-1185">Reference proteome</keyword>
<evidence type="ECO:0000256" key="1">
    <source>
        <dbReference type="PROSITE-ProRule" id="PRU01263"/>
    </source>
</evidence>
<accession>A0A922CWA3</accession>
<evidence type="ECO:0000313" key="3">
    <source>
        <dbReference type="EMBL" id="KAG6460278.1"/>
    </source>
</evidence>
<keyword evidence="1" id="KW-0479">Metal-binding</keyword>
<reference evidence="3" key="2">
    <citation type="submission" date="2020-12" db="EMBL/GenBank/DDBJ databases">
        <authorList>
            <person name="Kanost M."/>
        </authorList>
    </citation>
    <scope>NUCLEOTIDE SEQUENCE</scope>
</reference>
<keyword evidence="1" id="KW-0863">Zinc-finger</keyword>
<gene>
    <name evidence="3" type="ORF">O3G_MSEX011875</name>
</gene>
<name>A0A922CWA3_MANSE</name>
<keyword evidence="1" id="KW-0862">Zinc</keyword>
<comment type="caution">
    <text evidence="3">The sequence shown here is derived from an EMBL/GenBank/DDBJ whole genome shotgun (WGS) entry which is preliminary data.</text>
</comment>
<dbReference type="PROSITE" id="PS51915">
    <property type="entry name" value="ZAD"/>
    <property type="match status" value="1"/>
</dbReference>
<protein>
    <recommendedName>
        <fullName evidence="2">ZAD domain-containing protein</fullName>
    </recommendedName>
</protein>
<dbReference type="Pfam" id="PF07776">
    <property type="entry name" value="zf-AD"/>
    <property type="match status" value="1"/>
</dbReference>
<dbReference type="AlphaFoldDB" id="A0A922CWA3"/>
<dbReference type="EMBL" id="JH668662">
    <property type="protein sequence ID" value="KAG6460278.1"/>
    <property type="molecule type" value="Genomic_DNA"/>
</dbReference>
<dbReference type="GO" id="GO:0005634">
    <property type="term" value="C:nucleus"/>
    <property type="evidence" value="ECO:0007669"/>
    <property type="project" value="InterPro"/>
</dbReference>
<sequence length="109" mass="12557">MDVEISVQALPLLGVCNLCLNEGAVKSMLMGYNHNGNIEIYSEMLFKCFAIDLTQMEFTDTKRLICKLCINKLRDSVTFREQVETSLQTLQAVVNTNRMYIMIYIITHR</sequence>
<feature type="domain" description="ZAD" evidence="2">
    <location>
        <begin position="14"/>
        <end position="93"/>
    </location>
</feature>
<dbReference type="GO" id="GO:0008270">
    <property type="term" value="F:zinc ion binding"/>
    <property type="evidence" value="ECO:0007669"/>
    <property type="project" value="UniProtKB-UniRule"/>
</dbReference>
<feature type="binding site" evidence="1">
    <location>
        <position position="69"/>
    </location>
    <ligand>
        <name>Zn(2+)</name>
        <dbReference type="ChEBI" id="CHEBI:29105"/>
    </ligand>
</feature>
<proteinExistence type="predicted"/>
<reference evidence="3" key="1">
    <citation type="journal article" date="2016" name="Insect Biochem. Mol. Biol.">
        <title>Multifaceted biological insights from a draft genome sequence of the tobacco hornworm moth, Manduca sexta.</title>
        <authorList>
            <person name="Kanost M.R."/>
            <person name="Arrese E.L."/>
            <person name="Cao X."/>
            <person name="Chen Y.R."/>
            <person name="Chellapilla S."/>
            <person name="Goldsmith M.R."/>
            <person name="Grosse-Wilde E."/>
            <person name="Heckel D.G."/>
            <person name="Herndon N."/>
            <person name="Jiang H."/>
            <person name="Papanicolaou A."/>
            <person name="Qu J."/>
            <person name="Soulages J.L."/>
            <person name="Vogel H."/>
            <person name="Walters J."/>
            <person name="Waterhouse R.M."/>
            <person name="Ahn S.J."/>
            <person name="Almeida F.C."/>
            <person name="An C."/>
            <person name="Aqrawi P."/>
            <person name="Bretschneider A."/>
            <person name="Bryant W.B."/>
            <person name="Bucks S."/>
            <person name="Chao H."/>
            <person name="Chevignon G."/>
            <person name="Christen J.M."/>
            <person name="Clarke D.F."/>
            <person name="Dittmer N.T."/>
            <person name="Ferguson L.C.F."/>
            <person name="Garavelou S."/>
            <person name="Gordon K.H.J."/>
            <person name="Gunaratna R.T."/>
            <person name="Han Y."/>
            <person name="Hauser F."/>
            <person name="He Y."/>
            <person name="Heidel-Fischer H."/>
            <person name="Hirsh A."/>
            <person name="Hu Y."/>
            <person name="Jiang H."/>
            <person name="Kalra D."/>
            <person name="Klinner C."/>
            <person name="Konig C."/>
            <person name="Kovar C."/>
            <person name="Kroll A.R."/>
            <person name="Kuwar S.S."/>
            <person name="Lee S.L."/>
            <person name="Lehman R."/>
            <person name="Li K."/>
            <person name="Li Z."/>
            <person name="Liang H."/>
            <person name="Lovelace S."/>
            <person name="Lu Z."/>
            <person name="Mansfield J.H."/>
            <person name="McCulloch K.J."/>
            <person name="Mathew T."/>
            <person name="Morton B."/>
            <person name="Muzny D.M."/>
            <person name="Neunemann D."/>
            <person name="Ongeri F."/>
            <person name="Pauchet Y."/>
            <person name="Pu L.L."/>
            <person name="Pyrousis I."/>
            <person name="Rao X.J."/>
            <person name="Redding A."/>
            <person name="Roesel C."/>
            <person name="Sanchez-Gracia A."/>
            <person name="Schaack S."/>
            <person name="Shukla A."/>
            <person name="Tetreau G."/>
            <person name="Wang Y."/>
            <person name="Xiong G.H."/>
            <person name="Traut W."/>
            <person name="Walsh T.K."/>
            <person name="Worley K.C."/>
            <person name="Wu D."/>
            <person name="Wu W."/>
            <person name="Wu Y.Q."/>
            <person name="Zhang X."/>
            <person name="Zou Z."/>
            <person name="Zucker H."/>
            <person name="Briscoe A.D."/>
            <person name="Burmester T."/>
            <person name="Clem R.J."/>
            <person name="Feyereisen R."/>
            <person name="Grimmelikhuijzen C.J.P."/>
            <person name="Hamodrakas S.J."/>
            <person name="Hansson B.S."/>
            <person name="Huguet E."/>
            <person name="Jermiin L.S."/>
            <person name="Lan Q."/>
            <person name="Lehman H.K."/>
            <person name="Lorenzen M."/>
            <person name="Merzendorfer H."/>
            <person name="Michalopoulos I."/>
            <person name="Morton D.B."/>
            <person name="Muthukrishnan S."/>
            <person name="Oakeshott J.G."/>
            <person name="Palmer W."/>
            <person name="Park Y."/>
            <person name="Passarelli A.L."/>
            <person name="Rozas J."/>
            <person name="Schwartz L.M."/>
            <person name="Smith W."/>
            <person name="Southgate A."/>
            <person name="Vilcinskas A."/>
            <person name="Vogt R."/>
            <person name="Wang P."/>
            <person name="Werren J."/>
            <person name="Yu X.Q."/>
            <person name="Zhou J.J."/>
            <person name="Brown S.J."/>
            <person name="Scherer S.E."/>
            <person name="Richards S."/>
            <person name="Blissard G.W."/>
        </authorList>
    </citation>
    <scope>NUCLEOTIDE SEQUENCE</scope>
</reference>
<evidence type="ECO:0000259" key="2">
    <source>
        <dbReference type="PROSITE" id="PS51915"/>
    </source>
</evidence>
<dbReference type="InterPro" id="IPR012934">
    <property type="entry name" value="Znf_AD"/>
</dbReference>
<feature type="binding site" evidence="1">
    <location>
        <position position="66"/>
    </location>
    <ligand>
        <name>Zn(2+)</name>
        <dbReference type="ChEBI" id="CHEBI:29105"/>
    </ligand>
</feature>
<dbReference type="SMART" id="SM00868">
    <property type="entry name" value="zf-AD"/>
    <property type="match status" value="1"/>
</dbReference>